<keyword evidence="7" id="KW-1185">Reference proteome</keyword>
<keyword evidence="4" id="KW-0408">Iron</keyword>
<dbReference type="InterPro" id="IPR040085">
    <property type="entry name" value="MJ0674-like"/>
</dbReference>
<protein>
    <submittedName>
        <fullName evidence="6">Pyruvate formate lyase family activating protein</fullName>
    </submittedName>
</protein>
<dbReference type="HOGENOM" id="CLU_1234481_0_0_7"/>
<sequence length="219" mass="24593">MNEPSCLRLYREGKLQERIDRALALISPACRLCPRNCRVDRLAGKTGVCRTGDKAVVASYSPHFGEEAPLVGSYGSGTIFFSSCNLLCSFCQNFEISHHVVGLAVEPSELAAIMLRLQKQGCHNINFVTPTHVVPQILQALPPAIEMGLNVPLVYNCGGYESVEALKLLDGVVDIYMPDFKFWDNQWAERFCHIKDYRERAKEALLEMHRQAGLHRLDE</sequence>
<organism evidence="6 7">
    <name type="scientific">Syntrophus aciditrophicus (strain SB)</name>
    <dbReference type="NCBI Taxonomy" id="56780"/>
    <lineage>
        <taxon>Bacteria</taxon>
        <taxon>Pseudomonadati</taxon>
        <taxon>Thermodesulfobacteriota</taxon>
        <taxon>Syntrophia</taxon>
        <taxon>Syntrophales</taxon>
        <taxon>Syntrophaceae</taxon>
        <taxon>Syntrophus</taxon>
    </lineage>
</organism>
<dbReference type="InterPro" id="IPR058240">
    <property type="entry name" value="rSAM_sf"/>
</dbReference>
<accession>Q2LQP7</accession>
<evidence type="ECO:0000256" key="1">
    <source>
        <dbReference type="ARBA" id="ARBA00001966"/>
    </source>
</evidence>
<dbReference type="Proteomes" id="UP000001933">
    <property type="component" value="Chromosome"/>
</dbReference>
<evidence type="ECO:0000313" key="7">
    <source>
        <dbReference type="Proteomes" id="UP000001933"/>
    </source>
</evidence>
<dbReference type="SFLD" id="SFLDS00029">
    <property type="entry name" value="Radical_SAM"/>
    <property type="match status" value="1"/>
</dbReference>
<keyword evidence="6" id="KW-0456">Lyase</keyword>
<reference evidence="6 7" key="1">
    <citation type="journal article" date="2007" name="Proc. Natl. Acad. Sci. U.S.A.">
        <title>The genome of Syntrophus aciditrophicus: life at the thermodynamic limit of microbial growth.</title>
        <authorList>
            <person name="McInerney M.J."/>
            <person name="Rohlin L."/>
            <person name="Mouttaki H."/>
            <person name="Kim U."/>
            <person name="Krupp R.S."/>
            <person name="Rios-Hernandez L."/>
            <person name="Sieber J."/>
            <person name="Struchtemeyer C.G."/>
            <person name="Bhattacharyya A."/>
            <person name="Campbell J.W."/>
            <person name="Gunsalus R.P."/>
        </authorList>
    </citation>
    <scope>NUCLEOTIDE SEQUENCE [LARGE SCALE GENOMIC DNA]</scope>
    <source>
        <strain evidence="6 7">SB</strain>
    </source>
</reference>
<evidence type="ECO:0000256" key="2">
    <source>
        <dbReference type="ARBA" id="ARBA00022691"/>
    </source>
</evidence>
<evidence type="ECO:0000256" key="5">
    <source>
        <dbReference type="ARBA" id="ARBA00023014"/>
    </source>
</evidence>
<dbReference type="InterPro" id="IPR013785">
    <property type="entry name" value="Aldolase_TIM"/>
</dbReference>
<dbReference type="PANTHER" id="PTHR43075:SF1">
    <property type="entry name" value="FORMATE LYASE ACTIVATING ENZYME, PUTATIVE (AFU_ORTHOLOGUE AFUA_2G15630)-RELATED"/>
    <property type="match status" value="1"/>
</dbReference>
<evidence type="ECO:0000256" key="3">
    <source>
        <dbReference type="ARBA" id="ARBA00022723"/>
    </source>
</evidence>
<dbReference type="OrthoDB" id="9782387at2"/>
<dbReference type="GO" id="GO:0016829">
    <property type="term" value="F:lyase activity"/>
    <property type="evidence" value="ECO:0007669"/>
    <property type="project" value="UniProtKB-KW"/>
</dbReference>
<dbReference type="RefSeq" id="WP_011416022.1">
    <property type="nucleotide sequence ID" value="NC_007759.1"/>
</dbReference>
<dbReference type="PANTHER" id="PTHR43075">
    <property type="entry name" value="FORMATE LYASE ACTIVATING ENZYME, PUTATIVE (AFU_ORTHOLOGUE AFUA_2G15630)-RELATED"/>
    <property type="match status" value="1"/>
</dbReference>
<dbReference type="eggNOG" id="COG1313">
    <property type="taxonomic scope" value="Bacteria"/>
</dbReference>
<dbReference type="EMBL" id="CP000252">
    <property type="protein sequence ID" value="ABC75987.1"/>
    <property type="molecule type" value="Genomic_DNA"/>
</dbReference>
<dbReference type="InterPro" id="IPR007197">
    <property type="entry name" value="rSAM"/>
</dbReference>
<keyword evidence="3" id="KW-0479">Metal-binding</keyword>
<dbReference type="Gene3D" id="3.20.20.70">
    <property type="entry name" value="Aldolase class I"/>
    <property type="match status" value="1"/>
</dbReference>
<evidence type="ECO:0000256" key="4">
    <source>
        <dbReference type="ARBA" id="ARBA00023004"/>
    </source>
</evidence>
<dbReference type="SUPFAM" id="SSF102114">
    <property type="entry name" value="Radical SAM enzymes"/>
    <property type="match status" value="1"/>
</dbReference>
<dbReference type="SFLD" id="SFLDG01099">
    <property type="entry name" value="Uncharacterised_Radical_SAM_Su"/>
    <property type="match status" value="1"/>
</dbReference>
<keyword evidence="5" id="KW-0411">Iron-sulfur</keyword>
<comment type="cofactor">
    <cofactor evidence="1">
        <name>[4Fe-4S] cluster</name>
        <dbReference type="ChEBI" id="CHEBI:49883"/>
    </cofactor>
</comment>
<dbReference type="GO" id="GO:0046872">
    <property type="term" value="F:metal ion binding"/>
    <property type="evidence" value="ECO:0007669"/>
    <property type="project" value="UniProtKB-KW"/>
</dbReference>
<evidence type="ECO:0000313" key="6">
    <source>
        <dbReference type="EMBL" id="ABC75987.1"/>
    </source>
</evidence>
<dbReference type="AlphaFoldDB" id="Q2LQP7"/>
<keyword evidence="2" id="KW-0949">S-adenosyl-L-methionine</keyword>
<proteinExistence type="predicted"/>
<keyword evidence="6" id="KW-0670">Pyruvate</keyword>
<dbReference type="InParanoid" id="Q2LQP7"/>
<dbReference type="STRING" id="56780.SYN_03236"/>
<dbReference type="KEGG" id="sat:SYN_03236"/>
<dbReference type="GO" id="GO:0051536">
    <property type="term" value="F:iron-sulfur cluster binding"/>
    <property type="evidence" value="ECO:0007669"/>
    <property type="project" value="UniProtKB-KW"/>
</dbReference>
<gene>
    <name evidence="6" type="ORF">SYN_03236</name>
</gene>
<name>Q2LQP7_SYNAS</name>